<keyword evidence="1" id="KW-0378">Hydrolase</keyword>
<dbReference type="Proteomes" id="UP001140562">
    <property type="component" value="Unassembled WGS sequence"/>
</dbReference>
<organism evidence="5 6">
    <name type="scientific">Didymella glomerata</name>
    <dbReference type="NCBI Taxonomy" id="749621"/>
    <lineage>
        <taxon>Eukaryota</taxon>
        <taxon>Fungi</taxon>
        <taxon>Dikarya</taxon>
        <taxon>Ascomycota</taxon>
        <taxon>Pezizomycotina</taxon>
        <taxon>Dothideomycetes</taxon>
        <taxon>Pleosporomycetidae</taxon>
        <taxon>Pleosporales</taxon>
        <taxon>Pleosporineae</taxon>
        <taxon>Didymellaceae</taxon>
        <taxon>Didymella</taxon>
    </lineage>
</organism>
<sequence length="971" mass="108485">MAPDGDDHRNSGIASGPSESAAKLVAVPFIPDLAKHSQVNRLSAPSTTPIPQQSPSSAPSDFQITAAESGSSEVKPYVAVARLSASEKAVTEQPKLLYDVYAKSYVPNSLRAINEEVPRNVIDTKTKHKIAFASYTARFAGKDFLTSQHDPDYNLLHMALHHIPELTEQAYAQHFAHLLQQESAAQVERNRDYALYAVSLQAMSMPDSTHLWAVVVPGLREDDPLVEMGDILQVRQLWVDWTGYPTRFPAPVPTPMVGKHGMYVTDRTWTETQFNASVYGISRVRETVYLRVDGLQHITPYIDQNVLPIVVNVVFPLKQRILRSQYEALIAVSDQLTGCGQISEDFDSYSEFSFSVGPESTRSGFMSDPHSDWIRRMLFPTENNGRLQTRLRSVPHRALFDHDVNYEQAHAVNSVCTLVYGTLPYLISGPPGTGKTKTLVEIAMQLLNTTDVAHMLICAPSEAAADTLALRLKQYLTPKQLLRLNGPNRADNEVPRELLQYCYIQDDMFYLPPFKALLAYSVVVMSCRDAAILAEARLTNADLWTMERDLVSALHPEDEPPTPSLHWGALLLDEAAQATEIDVLPAISVVCPPPAYPQDHAQPRMVLAGDEHQLGPRTASHDPAFSQSLFGRLFARPLYADHPLSRSHVRPSSGPPVLKRSMLPILYPPFTNLIRNYRSHPSILSIPSSLFYHDTLIPSAPTSSTPLQSSPLWRGRKWPVLYIPHTSPDDLERDNGGWYNTSEARLTCSLAETLVLSSGVKQEDICIMSPFAAQVKLLRSMIRRETAGGRGLWDVNIGPVEAFQGLERRVVILCTTRTRMRFVEEDKKRGAGLVGQRRKMNVALTRAREGLLVIGSPEVMGVDECWREWMAFCERNGLVDDRMGVWKDREKFKDGKVGVLERALVAKEEAMRKKQWPALGAASADYDVDGSEYDAWTESLRRALDEEDEDDSDEEHEDDNGEDLAESSEHT</sequence>
<dbReference type="Pfam" id="PF13087">
    <property type="entry name" value="AAA_12"/>
    <property type="match status" value="1"/>
</dbReference>
<evidence type="ECO:0000313" key="6">
    <source>
        <dbReference type="Proteomes" id="UP001140562"/>
    </source>
</evidence>
<dbReference type="InterPro" id="IPR047187">
    <property type="entry name" value="SF1_C_Upf1"/>
</dbReference>
<feature type="region of interest" description="Disordered" evidence="2">
    <location>
        <begin position="939"/>
        <end position="971"/>
    </location>
</feature>
<feature type="domain" description="DNA2/NAM7 helicase-like C-terminal" evidence="4">
    <location>
        <begin position="671"/>
        <end position="857"/>
    </location>
</feature>
<dbReference type="InterPro" id="IPR041677">
    <property type="entry name" value="DNA2/NAM7_AAA_11"/>
</dbReference>
<dbReference type="OrthoDB" id="6513042at2759"/>
<evidence type="ECO:0000256" key="2">
    <source>
        <dbReference type="SAM" id="MobiDB-lite"/>
    </source>
</evidence>
<dbReference type="PANTHER" id="PTHR10887">
    <property type="entry name" value="DNA2/NAM7 HELICASE FAMILY"/>
    <property type="match status" value="1"/>
</dbReference>
<protein>
    <recommendedName>
        <fullName evidence="7">RNA helicase</fullName>
    </recommendedName>
</protein>
<feature type="compositionally biased region" description="Low complexity" evidence="2">
    <location>
        <begin position="43"/>
        <end position="60"/>
    </location>
</feature>
<dbReference type="AlphaFoldDB" id="A0A9W9BZT5"/>
<keyword evidence="1" id="KW-0067">ATP-binding</keyword>
<feature type="domain" description="DNA2/NAM7 helicase helicase" evidence="3">
    <location>
        <begin position="404"/>
        <end position="474"/>
    </location>
</feature>
<proteinExistence type="predicted"/>
<dbReference type="GO" id="GO:0004386">
    <property type="term" value="F:helicase activity"/>
    <property type="evidence" value="ECO:0007669"/>
    <property type="project" value="InterPro"/>
</dbReference>
<dbReference type="InterPro" id="IPR041679">
    <property type="entry name" value="DNA2/NAM7-like_C"/>
</dbReference>
<evidence type="ECO:0000313" key="5">
    <source>
        <dbReference type="EMBL" id="KAJ4336805.1"/>
    </source>
</evidence>
<gene>
    <name evidence="5" type="ORF">N0V87_005200</name>
</gene>
<evidence type="ECO:0000259" key="3">
    <source>
        <dbReference type="Pfam" id="PF13086"/>
    </source>
</evidence>
<dbReference type="InterPro" id="IPR045055">
    <property type="entry name" value="DNA2/NAM7-like"/>
</dbReference>
<evidence type="ECO:0000256" key="1">
    <source>
        <dbReference type="ARBA" id="ARBA00022806"/>
    </source>
</evidence>
<keyword evidence="1" id="KW-0347">Helicase</keyword>
<dbReference type="GO" id="GO:0005829">
    <property type="term" value="C:cytosol"/>
    <property type="evidence" value="ECO:0007669"/>
    <property type="project" value="TreeGrafter"/>
</dbReference>
<comment type="caution">
    <text evidence="5">The sequence shown here is derived from an EMBL/GenBank/DDBJ whole genome shotgun (WGS) entry which is preliminary data.</text>
</comment>
<dbReference type="InterPro" id="IPR027417">
    <property type="entry name" value="P-loop_NTPase"/>
</dbReference>
<dbReference type="CDD" id="cd18808">
    <property type="entry name" value="SF1_C_Upf1"/>
    <property type="match status" value="1"/>
</dbReference>
<reference evidence="5" key="1">
    <citation type="submission" date="2022-10" db="EMBL/GenBank/DDBJ databases">
        <title>Tapping the CABI collections for fungal endophytes: first genome assemblies for Collariella, Neodidymelliopsis, Ascochyta clinopodiicola, Didymella pomorum, Didymosphaeria variabile, Neocosmospora piperis and Neocucurbitaria cava.</title>
        <authorList>
            <person name="Hill R."/>
        </authorList>
    </citation>
    <scope>NUCLEOTIDE SEQUENCE</scope>
    <source>
        <strain evidence="5">IMI 360193</strain>
    </source>
</reference>
<dbReference type="EMBL" id="JAPEUV010000045">
    <property type="protein sequence ID" value="KAJ4336805.1"/>
    <property type="molecule type" value="Genomic_DNA"/>
</dbReference>
<dbReference type="Pfam" id="PF13086">
    <property type="entry name" value="AAA_11"/>
    <property type="match status" value="1"/>
</dbReference>
<dbReference type="SUPFAM" id="SSF52540">
    <property type="entry name" value="P-loop containing nucleoside triphosphate hydrolases"/>
    <property type="match status" value="1"/>
</dbReference>
<keyword evidence="6" id="KW-1185">Reference proteome</keyword>
<evidence type="ECO:0008006" key="7">
    <source>
        <dbReference type="Google" id="ProtNLM"/>
    </source>
</evidence>
<feature type="compositionally biased region" description="Acidic residues" evidence="2">
    <location>
        <begin position="945"/>
        <end position="971"/>
    </location>
</feature>
<dbReference type="FunFam" id="3.40.50.300:FF:006154">
    <property type="entry name" value="Predicted protein"/>
    <property type="match status" value="1"/>
</dbReference>
<evidence type="ECO:0000259" key="4">
    <source>
        <dbReference type="Pfam" id="PF13087"/>
    </source>
</evidence>
<name>A0A9W9BZT5_9PLEO</name>
<keyword evidence="1" id="KW-0547">Nucleotide-binding</keyword>
<feature type="region of interest" description="Disordered" evidence="2">
    <location>
        <begin position="38"/>
        <end position="62"/>
    </location>
</feature>
<dbReference type="PANTHER" id="PTHR10887:SF322">
    <property type="entry name" value="HELICASE MOV-10"/>
    <property type="match status" value="1"/>
</dbReference>
<dbReference type="Gene3D" id="3.40.50.300">
    <property type="entry name" value="P-loop containing nucleotide triphosphate hydrolases"/>
    <property type="match status" value="2"/>
</dbReference>
<dbReference type="GO" id="GO:0035194">
    <property type="term" value="P:regulatory ncRNA-mediated post-transcriptional gene silencing"/>
    <property type="evidence" value="ECO:0007669"/>
    <property type="project" value="TreeGrafter"/>
</dbReference>
<accession>A0A9W9BZT5</accession>